<sequence>MPYVYDRLRLAFLNEALSRATINNWFNEFKTTTENNISAVRRMIEEDKRKHLRMDWCRQMLDKFNGGDSNAVTSSQVMKAGYCYEPETKTQSAQWVILLHNDNASAHSIMSHPPYNYFEKQ</sequence>
<evidence type="ECO:0000313" key="1">
    <source>
        <dbReference type="EMBL" id="VVC96275.1"/>
    </source>
</evidence>
<gene>
    <name evidence="1" type="ORF">LSINAPIS_LOCUS7814</name>
</gene>
<protein>
    <recommendedName>
        <fullName evidence="3">Mos1 transposase HTH domain-containing protein</fullName>
    </recommendedName>
</protein>
<dbReference type="Proteomes" id="UP000324832">
    <property type="component" value="Unassembled WGS sequence"/>
</dbReference>
<dbReference type="AlphaFoldDB" id="A0A5E4QG70"/>
<dbReference type="EMBL" id="FZQP02002647">
    <property type="protein sequence ID" value="VVC96275.1"/>
    <property type="molecule type" value="Genomic_DNA"/>
</dbReference>
<evidence type="ECO:0008006" key="3">
    <source>
        <dbReference type="Google" id="ProtNLM"/>
    </source>
</evidence>
<name>A0A5E4QG70_9NEOP</name>
<proteinExistence type="predicted"/>
<evidence type="ECO:0000313" key="2">
    <source>
        <dbReference type="Proteomes" id="UP000324832"/>
    </source>
</evidence>
<keyword evidence="2" id="KW-1185">Reference proteome</keyword>
<organism evidence="1 2">
    <name type="scientific">Leptidea sinapis</name>
    <dbReference type="NCBI Taxonomy" id="189913"/>
    <lineage>
        <taxon>Eukaryota</taxon>
        <taxon>Metazoa</taxon>
        <taxon>Ecdysozoa</taxon>
        <taxon>Arthropoda</taxon>
        <taxon>Hexapoda</taxon>
        <taxon>Insecta</taxon>
        <taxon>Pterygota</taxon>
        <taxon>Neoptera</taxon>
        <taxon>Endopterygota</taxon>
        <taxon>Lepidoptera</taxon>
        <taxon>Glossata</taxon>
        <taxon>Ditrysia</taxon>
        <taxon>Papilionoidea</taxon>
        <taxon>Pieridae</taxon>
        <taxon>Dismorphiinae</taxon>
        <taxon>Leptidea</taxon>
    </lineage>
</organism>
<reference evidence="1 2" key="1">
    <citation type="submission" date="2017-07" db="EMBL/GenBank/DDBJ databases">
        <authorList>
            <person name="Talla V."/>
            <person name="Backstrom N."/>
        </authorList>
    </citation>
    <scope>NUCLEOTIDE SEQUENCE [LARGE SCALE GENOMIC DNA]</scope>
</reference>
<accession>A0A5E4QG70</accession>